<dbReference type="Gene3D" id="1.10.8.60">
    <property type="match status" value="1"/>
</dbReference>
<keyword evidence="2" id="KW-0067">ATP-binding</keyword>
<dbReference type="InterPro" id="IPR027417">
    <property type="entry name" value="P-loop_NTPase"/>
</dbReference>
<evidence type="ECO:0000256" key="1">
    <source>
        <dbReference type="ARBA" id="ARBA00022741"/>
    </source>
</evidence>
<dbReference type="SMART" id="SM00382">
    <property type="entry name" value="AAA"/>
    <property type="match status" value="1"/>
</dbReference>
<dbReference type="GO" id="GO:0006355">
    <property type="term" value="P:regulation of DNA-templated transcription"/>
    <property type="evidence" value="ECO:0007669"/>
    <property type="project" value="InterPro"/>
</dbReference>
<dbReference type="SUPFAM" id="SSF159800">
    <property type="entry name" value="PrpR receptor domain-like"/>
    <property type="match status" value="1"/>
</dbReference>
<keyword evidence="5" id="KW-0804">Transcription</keyword>
<name>A0A5E6U4T2_PSEFL</name>
<evidence type="ECO:0000256" key="5">
    <source>
        <dbReference type="ARBA" id="ARBA00023163"/>
    </source>
</evidence>
<dbReference type="Gene3D" id="3.40.50.10660">
    <property type="entry name" value="PrpR receptor domain-like"/>
    <property type="match status" value="1"/>
</dbReference>
<dbReference type="InterPro" id="IPR002197">
    <property type="entry name" value="HTH_Fis"/>
</dbReference>
<evidence type="ECO:0000256" key="2">
    <source>
        <dbReference type="ARBA" id="ARBA00022840"/>
    </source>
</evidence>
<dbReference type="InterPro" id="IPR025943">
    <property type="entry name" value="Sigma_54_int_dom_ATP-bd_2"/>
</dbReference>
<keyword evidence="1" id="KW-0547">Nucleotide-binding</keyword>
<sequence length="620" mass="68866">MEFANAEFDRVRICLIGNSQLSQVVHSLIPEFEALANITIIDNIFNDAVKAARDLIERQQVDIFISAGANAFYLQDTLPTPVLALKVEQADLIQAVLTARRISSKILLLTYERQETNVELLGLFDGVELTHHTYSTAEHAKEIFHSLRDEGFGVVIGSSYACDLAEHAGLQSVLLYSRESCRNLLRKAIRHAGQHKREQQQLAIGQFLLEQNTQPQILTNRSGGVVAWNAAASLLIPTIGRRRRLDGLLDSKMLDARSLRAEGLLLGDRLCSLNKHPFELDGDLVGFLYSFLLSPLALPRDDSRRLVFQSARMAEVLNQLNVYGATPGTVMIRGETGTGKELAARQVHVSSANAKGPFVAVNCAAIPAELFESELFGYADGAFTSAKSGGKSGLLESANNGTFFMDEINSLPLPQQAKLLRVLQEREVSPVGARRPISLNIKFVAACNVDLMDEVRAGRFREDLYYRISTFAVHIPPLRERAEDIPLLTSYLMRREGLRYALDVEPDALIKGVASIFRRYHWPGNVRQLENVVERLIVSQRLYGSCEALLEALPRVVPEFYAPLSEGEGGGHLHHVEQEEIVKALQLFGGNKSMAAEYLGISQTTLWRRLKRLQTGENQA</sequence>
<organism evidence="7 8">
    <name type="scientific">Pseudomonas fluorescens</name>
    <dbReference type="NCBI Taxonomy" id="294"/>
    <lineage>
        <taxon>Bacteria</taxon>
        <taxon>Pseudomonadati</taxon>
        <taxon>Pseudomonadota</taxon>
        <taxon>Gammaproteobacteria</taxon>
        <taxon>Pseudomonadales</taxon>
        <taxon>Pseudomonadaceae</taxon>
        <taxon>Pseudomonas</taxon>
    </lineage>
</organism>
<dbReference type="InterPro" id="IPR058031">
    <property type="entry name" value="AAA_lid_NorR"/>
</dbReference>
<dbReference type="Pfam" id="PF02954">
    <property type="entry name" value="HTH_8"/>
    <property type="match status" value="1"/>
</dbReference>
<dbReference type="InterPro" id="IPR010524">
    <property type="entry name" value="Sig_transdc_resp-reg_PrpR_N"/>
</dbReference>
<dbReference type="SUPFAM" id="SSF52540">
    <property type="entry name" value="P-loop containing nucleoside triphosphate hydrolases"/>
    <property type="match status" value="1"/>
</dbReference>
<keyword evidence="3" id="KW-0805">Transcription regulation</keyword>
<dbReference type="CDD" id="cd00009">
    <property type="entry name" value="AAA"/>
    <property type="match status" value="1"/>
</dbReference>
<feature type="domain" description="Sigma-54 factor interaction" evidence="6">
    <location>
        <begin position="306"/>
        <end position="538"/>
    </location>
</feature>
<dbReference type="PROSITE" id="PS00676">
    <property type="entry name" value="SIGMA54_INTERACT_2"/>
    <property type="match status" value="1"/>
</dbReference>
<dbReference type="InterPro" id="IPR009057">
    <property type="entry name" value="Homeodomain-like_sf"/>
</dbReference>
<dbReference type="InterPro" id="IPR025944">
    <property type="entry name" value="Sigma_54_int_dom_CS"/>
</dbReference>
<dbReference type="EMBL" id="CABVHK010000010">
    <property type="protein sequence ID" value="VVN00542.1"/>
    <property type="molecule type" value="Genomic_DNA"/>
</dbReference>
<accession>A0A5E6U4T2</accession>
<evidence type="ECO:0000313" key="8">
    <source>
        <dbReference type="Proteomes" id="UP000326953"/>
    </source>
</evidence>
<evidence type="ECO:0000256" key="4">
    <source>
        <dbReference type="ARBA" id="ARBA00023125"/>
    </source>
</evidence>
<dbReference type="AlphaFoldDB" id="A0A5E6U4T2"/>
<dbReference type="GO" id="GO:0005524">
    <property type="term" value="F:ATP binding"/>
    <property type="evidence" value="ECO:0007669"/>
    <property type="project" value="UniProtKB-KW"/>
</dbReference>
<dbReference type="PROSITE" id="PS00688">
    <property type="entry name" value="SIGMA54_INTERACT_3"/>
    <property type="match status" value="1"/>
</dbReference>
<gene>
    <name evidence="7" type="primary">norR_3</name>
    <name evidence="7" type="ORF">PS662_03323</name>
</gene>
<dbReference type="RefSeq" id="WP_150711751.1">
    <property type="nucleotide sequence ID" value="NZ_CABVHK010000010.1"/>
</dbReference>
<dbReference type="FunFam" id="3.40.50.300:FF:000006">
    <property type="entry name" value="DNA-binding transcriptional regulator NtrC"/>
    <property type="match status" value="1"/>
</dbReference>
<protein>
    <submittedName>
        <fullName evidence="7">Anaerobic nitric oxide reductase transcription regulator NorR</fullName>
    </submittedName>
</protein>
<keyword evidence="4" id="KW-0238">DNA-binding</keyword>
<evidence type="ECO:0000259" key="6">
    <source>
        <dbReference type="PROSITE" id="PS50045"/>
    </source>
</evidence>
<dbReference type="InterPro" id="IPR003593">
    <property type="entry name" value="AAA+_ATPase"/>
</dbReference>
<dbReference type="SUPFAM" id="SSF46689">
    <property type="entry name" value="Homeodomain-like"/>
    <property type="match status" value="1"/>
</dbReference>
<dbReference type="PROSITE" id="PS50045">
    <property type="entry name" value="SIGMA54_INTERACT_4"/>
    <property type="match status" value="1"/>
</dbReference>
<dbReference type="InterPro" id="IPR002078">
    <property type="entry name" value="Sigma_54_int"/>
</dbReference>
<dbReference type="PANTHER" id="PTHR32071">
    <property type="entry name" value="TRANSCRIPTIONAL REGULATORY PROTEIN"/>
    <property type="match status" value="1"/>
</dbReference>
<dbReference type="Pfam" id="PF06506">
    <property type="entry name" value="PrpR_N"/>
    <property type="match status" value="1"/>
</dbReference>
<dbReference type="Proteomes" id="UP000326953">
    <property type="component" value="Unassembled WGS sequence"/>
</dbReference>
<reference evidence="7 8" key="1">
    <citation type="submission" date="2019-09" db="EMBL/GenBank/DDBJ databases">
        <authorList>
            <person name="Chandra G."/>
            <person name="Truman W A."/>
        </authorList>
    </citation>
    <scope>NUCLEOTIDE SEQUENCE [LARGE SCALE GENOMIC DNA]</scope>
    <source>
        <strain evidence="7">PS662</strain>
    </source>
</reference>
<evidence type="ECO:0000256" key="3">
    <source>
        <dbReference type="ARBA" id="ARBA00023015"/>
    </source>
</evidence>
<dbReference type="GO" id="GO:0000156">
    <property type="term" value="F:phosphorelay response regulator activity"/>
    <property type="evidence" value="ECO:0007669"/>
    <property type="project" value="InterPro"/>
</dbReference>
<dbReference type="PANTHER" id="PTHR32071:SF57">
    <property type="entry name" value="C4-DICARBOXYLATE TRANSPORT TRANSCRIPTIONAL REGULATORY PROTEIN DCTD"/>
    <property type="match status" value="1"/>
</dbReference>
<dbReference type="Pfam" id="PF25601">
    <property type="entry name" value="AAA_lid_14"/>
    <property type="match status" value="1"/>
</dbReference>
<dbReference type="Gene3D" id="3.40.50.300">
    <property type="entry name" value="P-loop containing nucleotide triphosphate hydrolases"/>
    <property type="match status" value="1"/>
</dbReference>
<evidence type="ECO:0000313" key="7">
    <source>
        <dbReference type="EMBL" id="VVN00542.1"/>
    </source>
</evidence>
<dbReference type="Gene3D" id="1.10.10.60">
    <property type="entry name" value="Homeodomain-like"/>
    <property type="match status" value="1"/>
</dbReference>
<dbReference type="GO" id="GO:0043565">
    <property type="term" value="F:sequence-specific DNA binding"/>
    <property type="evidence" value="ECO:0007669"/>
    <property type="project" value="InterPro"/>
</dbReference>
<dbReference type="Gene3D" id="3.40.50.2300">
    <property type="match status" value="1"/>
</dbReference>
<dbReference type="PRINTS" id="PR01590">
    <property type="entry name" value="HTHFIS"/>
</dbReference>
<dbReference type="OrthoDB" id="9804019at2"/>
<dbReference type="Pfam" id="PF00158">
    <property type="entry name" value="Sigma54_activat"/>
    <property type="match status" value="1"/>
</dbReference>
<proteinExistence type="predicted"/>